<evidence type="ECO:0000313" key="3">
    <source>
        <dbReference type="EMBL" id="CAB4192240.1"/>
    </source>
</evidence>
<dbReference type="EMBL" id="LR796918">
    <property type="protein sequence ID" value="CAB4174141.1"/>
    <property type="molecule type" value="Genomic_DNA"/>
</dbReference>
<dbReference type="EMBL" id="LR796292">
    <property type="protein sequence ID" value="CAB4134847.1"/>
    <property type="molecule type" value="Genomic_DNA"/>
</dbReference>
<proteinExistence type="predicted"/>
<dbReference type="EMBL" id="LR797182">
    <property type="protein sequence ID" value="CAB4192240.1"/>
    <property type="molecule type" value="Genomic_DNA"/>
</dbReference>
<evidence type="ECO:0000313" key="1">
    <source>
        <dbReference type="EMBL" id="CAB4134847.1"/>
    </source>
</evidence>
<protein>
    <submittedName>
        <fullName evidence="3">Uncharacterized protein</fullName>
    </submittedName>
</protein>
<reference evidence="3" key="1">
    <citation type="submission" date="2020-05" db="EMBL/GenBank/DDBJ databases">
        <authorList>
            <person name="Chiriac C."/>
            <person name="Salcher M."/>
            <person name="Ghai R."/>
            <person name="Kavagutti S V."/>
        </authorList>
    </citation>
    <scope>NUCLEOTIDE SEQUENCE</scope>
</reference>
<gene>
    <name evidence="3" type="ORF">UFOVP1231_15</name>
    <name evidence="1" type="ORF">UFOVP283_24</name>
    <name evidence="2" type="ORF">UFOVP957_24</name>
</gene>
<organism evidence="3">
    <name type="scientific">uncultured Caudovirales phage</name>
    <dbReference type="NCBI Taxonomy" id="2100421"/>
    <lineage>
        <taxon>Viruses</taxon>
        <taxon>Duplodnaviria</taxon>
        <taxon>Heunggongvirae</taxon>
        <taxon>Uroviricota</taxon>
        <taxon>Caudoviricetes</taxon>
        <taxon>Peduoviridae</taxon>
        <taxon>Maltschvirus</taxon>
        <taxon>Maltschvirus maltsch</taxon>
    </lineage>
</organism>
<sequence length="243" mass="27153">MNNIDELLAVVRSHEASRPRSLQVQLGPSEVGTACARRLAYKLLQVEPVNDGGDPWARILGTATHAWLDEAFEEENTRIGDRRWLTSIRAEITGYLGGTIDVYDAAFRRVIDHKVVGATTLKKAVKEGPSEQYRIQLQLYAFGLINAGYPVEEIAIMYWPRTGYLKDAYLWVDFYDEDIVEQALRKIDALREVVQVGVGVLPMIPTGDAYCLYCPHYLPASTVIEEACPGHQAAGPNKEKDES</sequence>
<evidence type="ECO:0000313" key="2">
    <source>
        <dbReference type="EMBL" id="CAB4174141.1"/>
    </source>
</evidence>
<accession>A0A6J5R4J8</accession>
<dbReference type="InterPro" id="IPR011604">
    <property type="entry name" value="PDDEXK-like_dom_sf"/>
</dbReference>
<name>A0A6J5R4J8_9CAUD</name>
<dbReference type="Gene3D" id="3.90.320.10">
    <property type="match status" value="1"/>
</dbReference>